<dbReference type="Proteomes" id="UP000245252">
    <property type="component" value="Unassembled WGS sequence"/>
</dbReference>
<gene>
    <name evidence="2" type="ORF">DEM27_10300</name>
</gene>
<dbReference type="PROSITE" id="PS51257">
    <property type="entry name" value="PROKAR_LIPOPROTEIN"/>
    <property type="match status" value="1"/>
</dbReference>
<organism evidence="2 3">
    <name type="scientific">Metarhizobium album</name>
    <dbReference type="NCBI Taxonomy" id="2182425"/>
    <lineage>
        <taxon>Bacteria</taxon>
        <taxon>Pseudomonadati</taxon>
        <taxon>Pseudomonadota</taxon>
        <taxon>Alphaproteobacteria</taxon>
        <taxon>Hyphomicrobiales</taxon>
        <taxon>Rhizobiaceae</taxon>
        <taxon>Metarhizobium</taxon>
    </lineage>
</organism>
<keyword evidence="1" id="KW-0732">Signal</keyword>
<proteinExistence type="predicted"/>
<dbReference type="AlphaFoldDB" id="A0A2U2DTV5"/>
<evidence type="ECO:0000313" key="2">
    <source>
        <dbReference type="EMBL" id="PWE56745.1"/>
    </source>
</evidence>
<accession>A0A2U2DTV5</accession>
<name>A0A2U2DTV5_9HYPH</name>
<protein>
    <submittedName>
        <fullName evidence="2">Uncharacterized protein</fullName>
    </submittedName>
</protein>
<dbReference type="OrthoDB" id="8116879at2"/>
<comment type="caution">
    <text evidence="2">The sequence shown here is derived from an EMBL/GenBank/DDBJ whole genome shotgun (WGS) entry which is preliminary data.</text>
</comment>
<feature type="signal peptide" evidence="1">
    <location>
        <begin position="1"/>
        <end position="25"/>
    </location>
</feature>
<dbReference type="EMBL" id="QFBC01000003">
    <property type="protein sequence ID" value="PWE56745.1"/>
    <property type="molecule type" value="Genomic_DNA"/>
</dbReference>
<keyword evidence="3" id="KW-1185">Reference proteome</keyword>
<sequence length="70" mass="7375">MSKSASYLMLLFALSLAVSGCSTSANDGSGFETLTPSAGTRQFIIANDRGFANQVASHNRTCQKQAGCRK</sequence>
<evidence type="ECO:0000256" key="1">
    <source>
        <dbReference type="SAM" id="SignalP"/>
    </source>
</evidence>
<reference evidence="2 3" key="1">
    <citation type="submission" date="2018-05" db="EMBL/GenBank/DDBJ databases">
        <title>The draft genome of strain NS-104.</title>
        <authorList>
            <person name="Hang P."/>
            <person name="Jiang J."/>
        </authorList>
    </citation>
    <scope>NUCLEOTIDE SEQUENCE [LARGE SCALE GENOMIC DNA]</scope>
    <source>
        <strain evidence="2 3">NS-104</strain>
    </source>
</reference>
<evidence type="ECO:0000313" key="3">
    <source>
        <dbReference type="Proteomes" id="UP000245252"/>
    </source>
</evidence>
<feature type="chain" id="PRO_5015489743" evidence="1">
    <location>
        <begin position="26"/>
        <end position="70"/>
    </location>
</feature>